<evidence type="ECO:0008006" key="3">
    <source>
        <dbReference type="Google" id="ProtNLM"/>
    </source>
</evidence>
<evidence type="ECO:0000313" key="2">
    <source>
        <dbReference type="Proteomes" id="UP001499984"/>
    </source>
</evidence>
<comment type="caution">
    <text evidence="1">The sequence shown here is derived from an EMBL/GenBank/DDBJ whole genome shotgun (WGS) entry which is preliminary data.</text>
</comment>
<accession>A0ABP7W2B0</accession>
<gene>
    <name evidence="1" type="ORF">GCM10022233_68580</name>
</gene>
<dbReference type="Pfam" id="PF15594">
    <property type="entry name" value="Imm50"/>
    <property type="match status" value="1"/>
</dbReference>
<protein>
    <recommendedName>
        <fullName evidence="3">Immunity protein 50 of polymorphic toxin system</fullName>
    </recommendedName>
</protein>
<proteinExistence type="predicted"/>
<sequence length="135" mass="14237">MPNDWTLVLASAEGLRALYGMAPPNLTECTLSHVHIDERGRSVTLGLETEVMPSPLPDEWRAKGLNTCEFFIVFGDTGNVHIQGWDASVANAVTISEAGDGGILVSVGTESAGMSFQAGSVSLARVRGYLASKSV</sequence>
<evidence type="ECO:0000313" key="1">
    <source>
        <dbReference type="EMBL" id="GAA4079195.1"/>
    </source>
</evidence>
<reference evidence="2" key="1">
    <citation type="journal article" date="2019" name="Int. J. Syst. Evol. Microbiol.">
        <title>The Global Catalogue of Microorganisms (GCM) 10K type strain sequencing project: providing services to taxonomists for standard genome sequencing and annotation.</title>
        <authorList>
            <consortium name="The Broad Institute Genomics Platform"/>
            <consortium name="The Broad Institute Genome Sequencing Center for Infectious Disease"/>
            <person name="Wu L."/>
            <person name="Ma J."/>
        </authorList>
    </citation>
    <scope>NUCLEOTIDE SEQUENCE [LARGE SCALE GENOMIC DNA]</scope>
    <source>
        <strain evidence="2">JCM 16925</strain>
    </source>
</reference>
<dbReference type="InterPro" id="IPR028957">
    <property type="entry name" value="Imm50"/>
</dbReference>
<dbReference type="EMBL" id="BAAAZY010000023">
    <property type="protein sequence ID" value="GAA4079195.1"/>
    <property type="molecule type" value="Genomic_DNA"/>
</dbReference>
<dbReference type="Proteomes" id="UP001499984">
    <property type="component" value="Unassembled WGS sequence"/>
</dbReference>
<keyword evidence="2" id="KW-1185">Reference proteome</keyword>
<name>A0ABP7W2B0_9ACTN</name>
<organism evidence="1 2">
    <name type="scientific">Streptomyces shaanxiensis</name>
    <dbReference type="NCBI Taxonomy" id="653357"/>
    <lineage>
        <taxon>Bacteria</taxon>
        <taxon>Bacillati</taxon>
        <taxon>Actinomycetota</taxon>
        <taxon>Actinomycetes</taxon>
        <taxon>Kitasatosporales</taxon>
        <taxon>Streptomycetaceae</taxon>
        <taxon>Streptomyces</taxon>
    </lineage>
</organism>